<accession>A0AC35TIT4</accession>
<reference evidence="2" key="1">
    <citation type="submission" date="2016-11" db="UniProtKB">
        <authorList>
            <consortium name="WormBaseParasite"/>
        </authorList>
    </citation>
    <scope>IDENTIFICATION</scope>
    <source>
        <strain evidence="2">KR3021</strain>
    </source>
</reference>
<name>A0AC35TIT4_9BILA</name>
<sequence>MPMIERNTLLDIFPYDQIFQFEAPATEYEPAASIWRFFFAVLFIIIVAYVVFEIYVCCCGSSEEETVEQSTRGITVKPASNAAQMCPQRPYYPPYPVFMTEEQSAINHGRIPTTHFAGNPYYGYNPNMCPHYNQQQATPITPHNKEENTAMKDSHNTIVNVKLKAKKTDDINGESEKSEKTINSIKKGSKKTKKTSPPNPPTNINALKNKDRGCFGTKSCFTGKKKIQT</sequence>
<dbReference type="WBParaSite" id="RSKR_0000100800.1">
    <property type="protein sequence ID" value="RSKR_0000100800.1"/>
    <property type="gene ID" value="RSKR_0000100800"/>
</dbReference>
<evidence type="ECO:0000313" key="2">
    <source>
        <dbReference type="WBParaSite" id="RSKR_0000100800.1"/>
    </source>
</evidence>
<organism evidence="1 2">
    <name type="scientific">Rhabditophanes sp. KR3021</name>
    <dbReference type="NCBI Taxonomy" id="114890"/>
    <lineage>
        <taxon>Eukaryota</taxon>
        <taxon>Metazoa</taxon>
        <taxon>Ecdysozoa</taxon>
        <taxon>Nematoda</taxon>
        <taxon>Chromadorea</taxon>
        <taxon>Rhabditida</taxon>
        <taxon>Tylenchina</taxon>
        <taxon>Panagrolaimomorpha</taxon>
        <taxon>Strongyloidoidea</taxon>
        <taxon>Alloionematidae</taxon>
        <taxon>Rhabditophanes</taxon>
    </lineage>
</organism>
<evidence type="ECO:0000313" key="1">
    <source>
        <dbReference type="Proteomes" id="UP000095286"/>
    </source>
</evidence>
<dbReference type="Proteomes" id="UP000095286">
    <property type="component" value="Unplaced"/>
</dbReference>
<protein>
    <submittedName>
        <fullName evidence="2">Uncharacterized protein</fullName>
    </submittedName>
</protein>
<proteinExistence type="predicted"/>